<keyword evidence="4" id="KW-0788">Thiol protease</keyword>
<evidence type="ECO:0000256" key="3">
    <source>
        <dbReference type="ARBA" id="ARBA00022801"/>
    </source>
</evidence>
<dbReference type="Gene3D" id="3.90.1720.10">
    <property type="entry name" value="endopeptidase domain like (from Nostoc punctiforme)"/>
    <property type="match status" value="1"/>
</dbReference>
<proteinExistence type="inferred from homology"/>
<dbReference type="PROSITE" id="PS51935">
    <property type="entry name" value="NLPC_P60"/>
    <property type="match status" value="1"/>
</dbReference>
<keyword evidence="3" id="KW-0378">Hydrolase</keyword>
<dbReference type="InterPro" id="IPR038765">
    <property type="entry name" value="Papain-like_cys_pep_sf"/>
</dbReference>
<organism evidence="7 8">
    <name type="scientific">Geodia barretti</name>
    <name type="common">Barrett's horny sponge</name>
    <dbReference type="NCBI Taxonomy" id="519541"/>
    <lineage>
        <taxon>Eukaryota</taxon>
        <taxon>Metazoa</taxon>
        <taxon>Porifera</taxon>
        <taxon>Demospongiae</taxon>
        <taxon>Heteroscleromorpha</taxon>
        <taxon>Tetractinellida</taxon>
        <taxon>Astrophorina</taxon>
        <taxon>Geodiidae</taxon>
        <taxon>Geodia</taxon>
    </lineage>
</organism>
<dbReference type="GO" id="GO:0006508">
    <property type="term" value="P:proteolysis"/>
    <property type="evidence" value="ECO:0007669"/>
    <property type="project" value="UniProtKB-KW"/>
</dbReference>
<evidence type="ECO:0000256" key="1">
    <source>
        <dbReference type="ARBA" id="ARBA00007074"/>
    </source>
</evidence>
<comment type="caution">
    <text evidence="7">The sequence shown here is derived from an EMBL/GenBank/DDBJ whole genome shotgun (WGS) entry which is preliminary data.</text>
</comment>
<dbReference type="GO" id="GO:0008234">
    <property type="term" value="F:cysteine-type peptidase activity"/>
    <property type="evidence" value="ECO:0007669"/>
    <property type="project" value="UniProtKB-KW"/>
</dbReference>
<evidence type="ECO:0000256" key="2">
    <source>
        <dbReference type="ARBA" id="ARBA00022670"/>
    </source>
</evidence>
<dbReference type="PANTHER" id="PTHR47664:SF1">
    <property type="entry name" value="CHROMOSOME UNDETERMINED SCAFFOLD_14, WHOLE GENOME SHOTGUN SEQUENCE"/>
    <property type="match status" value="1"/>
</dbReference>
<sequence>MASQGKEEAPDRACRDQNEACAETPSLQDAFRIFREKKRRELRERKARDQGREVERDEATLERLRNKFLQTALSYCGVPYARRYHEPDSPTHHAPLFLDCCGLVRRVLRDMKEELGFTVGPWNQAYQFDTLPVALSGPEEMRPGDLVFVSGTYFNEQRKQQRHGMVHVEIWLGDGEKTVGARWQKGRVEIHESYQFVSKSYHSMQYHFRSIDTWLNGICRSYCPEHEWEVAHQFTPGKYSIFSTEQDESCGEEDEEGGGGGGDERGEKEGSGEEDGGRSEATSPPDKVQSLSPLAKCPPVSASGKSVSHHSRSRASARGSARTFAVCGGNAAPLVCEALRSKGWVQLEDTSSTAFTLKWTEISKHINYKEFREGEQIVNHFPNISLLTTKIGLLESLRAMQRLQSAAGARGLRVASFLPDTYRLDREEERAEFTRVYSSGELWICKPTGANQGKGIFLVRDLQQVLDRLEGDEKHCKIASRPTPRIAQRYITPPLLLGGRKFDIRVYMLVVAAQPYVVLYGDGYVRLSCASYNAASHDLTVHLTNQFQQKKHPDYSTMREDTVWDYRKLAEHLTKEHSLPPDWVTSTLIRKMKAIMSTCFQSVRHKLSHRVGFFDLLGFDFMLDSQLNVWLIEVNVNPAMHTNCATLQSLMPPLVTETLDIAIEIFDKCRRSKPILPLSSSSLFSILHTS</sequence>
<keyword evidence="8" id="KW-1185">Reference proteome</keyword>
<dbReference type="PROSITE" id="PS51221">
    <property type="entry name" value="TTL"/>
    <property type="match status" value="1"/>
</dbReference>
<dbReference type="EMBL" id="CASHTH010002055">
    <property type="protein sequence ID" value="CAI8024139.1"/>
    <property type="molecule type" value="Genomic_DNA"/>
</dbReference>
<dbReference type="InterPro" id="IPR000064">
    <property type="entry name" value="NLP_P60_dom"/>
</dbReference>
<evidence type="ECO:0000313" key="8">
    <source>
        <dbReference type="Proteomes" id="UP001174909"/>
    </source>
</evidence>
<feature type="region of interest" description="Disordered" evidence="5">
    <location>
        <begin position="1"/>
        <end position="21"/>
    </location>
</feature>
<reference evidence="7" key="1">
    <citation type="submission" date="2023-03" db="EMBL/GenBank/DDBJ databases">
        <authorList>
            <person name="Steffen K."/>
            <person name="Cardenas P."/>
        </authorList>
    </citation>
    <scope>NUCLEOTIDE SEQUENCE</scope>
</reference>
<dbReference type="AlphaFoldDB" id="A0AA35S736"/>
<dbReference type="SUPFAM" id="SSF54001">
    <property type="entry name" value="Cysteine proteinases"/>
    <property type="match status" value="1"/>
</dbReference>
<evidence type="ECO:0000313" key="7">
    <source>
        <dbReference type="EMBL" id="CAI8024139.1"/>
    </source>
</evidence>
<dbReference type="SUPFAM" id="SSF56059">
    <property type="entry name" value="Glutathione synthetase ATP-binding domain-like"/>
    <property type="match status" value="1"/>
</dbReference>
<feature type="compositionally biased region" description="Basic and acidic residues" evidence="5">
    <location>
        <begin position="1"/>
        <end position="18"/>
    </location>
</feature>
<feature type="domain" description="NlpC/P60" evidence="6">
    <location>
        <begin position="62"/>
        <end position="208"/>
    </location>
</feature>
<comment type="similarity">
    <text evidence="1">Belongs to the peptidase C40 family.</text>
</comment>
<dbReference type="Proteomes" id="UP001174909">
    <property type="component" value="Unassembled WGS sequence"/>
</dbReference>
<feature type="compositionally biased region" description="Acidic residues" evidence="5">
    <location>
        <begin position="245"/>
        <end position="257"/>
    </location>
</feature>
<dbReference type="PANTHER" id="PTHR47664">
    <property type="entry name" value="NLPC_P60 DOMAIN-CONTAINING PROTEIN"/>
    <property type="match status" value="1"/>
</dbReference>
<evidence type="ECO:0000259" key="6">
    <source>
        <dbReference type="PROSITE" id="PS51935"/>
    </source>
</evidence>
<name>A0AA35S736_GEOBA</name>
<evidence type="ECO:0000256" key="5">
    <source>
        <dbReference type="SAM" id="MobiDB-lite"/>
    </source>
</evidence>
<protein>
    <submittedName>
        <fullName evidence="7">Protein polyglycylase TTLL10</fullName>
    </submittedName>
</protein>
<accession>A0AA35S736</accession>
<dbReference type="InterPro" id="IPR004344">
    <property type="entry name" value="TTL/TTLL_fam"/>
</dbReference>
<evidence type="ECO:0000256" key="4">
    <source>
        <dbReference type="ARBA" id="ARBA00022807"/>
    </source>
</evidence>
<keyword evidence="2" id="KW-0645">Protease</keyword>
<feature type="compositionally biased region" description="Basic and acidic residues" evidence="5">
    <location>
        <begin position="262"/>
        <end position="278"/>
    </location>
</feature>
<dbReference type="Gene3D" id="3.30.470.20">
    <property type="entry name" value="ATP-grasp fold, B domain"/>
    <property type="match status" value="1"/>
</dbReference>
<dbReference type="Pfam" id="PF03133">
    <property type="entry name" value="TTL"/>
    <property type="match status" value="1"/>
</dbReference>
<feature type="region of interest" description="Disordered" evidence="5">
    <location>
        <begin position="243"/>
        <end position="315"/>
    </location>
</feature>
<gene>
    <name evidence="7" type="ORF">GBAR_LOCUS14044</name>
</gene>